<accession>A0A6M3JNZ4</accession>
<reference evidence="2" key="1">
    <citation type="submission" date="2020-03" db="EMBL/GenBank/DDBJ databases">
        <title>The deep terrestrial virosphere.</title>
        <authorList>
            <person name="Holmfeldt K."/>
            <person name="Nilsson E."/>
            <person name="Simone D."/>
            <person name="Lopez-Fernandez M."/>
            <person name="Wu X."/>
            <person name="de Brujin I."/>
            <person name="Lundin D."/>
            <person name="Andersson A."/>
            <person name="Bertilsson S."/>
            <person name="Dopson M."/>
        </authorList>
    </citation>
    <scope>NUCLEOTIDE SEQUENCE</scope>
    <source>
        <strain evidence="2">MM415A03568</strain>
        <strain evidence="1">MM415B00380</strain>
    </source>
</reference>
<evidence type="ECO:0008006" key="3">
    <source>
        <dbReference type="Google" id="ProtNLM"/>
    </source>
</evidence>
<dbReference type="EMBL" id="MT141544">
    <property type="protein sequence ID" value="QJA65760.1"/>
    <property type="molecule type" value="Genomic_DNA"/>
</dbReference>
<dbReference type="EMBL" id="MT141818">
    <property type="protein sequence ID" value="QJA70752.1"/>
    <property type="molecule type" value="Genomic_DNA"/>
</dbReference>
<evidence type="ECO:0000313" key="2">
    <source>
        <dbReference type="EMBL" id="QJA70752.1"/>
    </source>
</evidence>
<organism evidence="2">
    <name type="scientific">viral metagenome</name>
    <dbReference type="NCBI Taxonomy" id="1070528"/>
    <lineage>
        <taxon>unclassified sequences</taxon>
        <taxon>metagenomes</taxon>
        <taxon>organismal metagenomes</taxon>
    </lineage>
</organism>
<gene>
    <name evidence="2" type="ORF">MM415A03568_0002</name>
    <name evidence="1" type="ORF">MM415B00380_0012</name>
</gene>
<dbReference type="AlphaFoldDB" id="A0A6M3JNZ4"/>
<evidence type="ECO:0000313" key="1">
    <source>
        <dbReference type="EMBL" id="QJA65760.1"/>
    </source>
</evidence>
<protein>
    <recommendedName>
        <fullName evidence="3">Tail protein</fullName>
    </recommendedName>
</protein>
<name>A0A6M3JNZ4_9ZZZZ</name>
<sequence length="153" mass="16859">MITVSREIGEHTYEVTTLPLTKWQRLKAVVWPVLMGMLPDTMTGVKRPSDEQLTDIVRSVSILLPLQEEASKTAVKILQECSKVEGRPGYLSSIGEVYWAETSYAEFGGWLAFALEVQFVPFLRALPLESLGRLSGAARESRSQVTSTGPSGT</sequence>
<proteinExistence type="predicted"/>